<dbReference type="EMBL" id="JAOQKJ010000015">
    <property type="protein sequence ID" value="MCU6745679.1"/>
    <property type="molecule type" value="Genomic_DNA"/>
</dbReference>
<feature type="transmembrane region" description="Helical" evidence="7">
    <location>
        <begin position="118"/>
        <end position="137"/>
    </location>
</feature>
<comment type="subcellular location">
    <subcellularLocation>
        <location evidence="1">Cell membrane</location>
        <topology evidence="1">Multi-pass membrane protein</topology>
    </subcellularLocation>
</comment>
<keyword evidence="2" id="KW-1003">Cell membrane</keyword>
<feature type="transmembrane region" description="Helical" evidence="7">
    <location>
        <begin position="167"/>
        <end position="191"/>
    </location>
</feature>
<evidence type="ECO:0000256" key="3">
    <source>
        <dbReference type="ARBA" id="ARBA00022692"/>
    </source>
</evidence>
<dbReference type="Proteomes" id="UP001652432">
    <property type="component" value="Unassembled WGS sequence"/>
</dbReference>
<dbReference type="Pfam" id="PF06738">
    <property type="entry name" value="ThrE"/>
    <property type="match status" value="1"/>
</dbReference>
<feature type="domain" description="Threonine/serine exporter-like N-terminal" evidence="8">
    <location>
        <begin position="12"/>
        <end position="246"/>
    </location>
</feature>
<keyword evidence="4 7" id="KW-1133">Transmembrane helix</keyword>
<keyword evidence="3 7" id="KW-0812">Transmembrane</keyword>
<evidence type="ECO:0000256" key="4">
    <source>
        <dbReference type="ARBA" id="ARBA00022989"/>
    </source>
</evidence>
<protein>
    <submittedName>
        <fullName evidence="9">Threonine/serine exporter family protein</fullName>
    </submittedName>
</protein>
<proteinExistence type="inferred from homology"/>
<sequence length="252" mass="28053">MNRQEAEQYLYYAMNIGELLLENGAEVGRVEDTVRRICLAGGAERADVFSITSNMSASIYGKEFGSCTQTRRVVNTVNDFHKLEELNCLSRKICEDGMTFGEIEREIERIQKEQGYSFWWLVLDYALISGSFCVFFGGNARDMVISALIGVLLKFLMTFMQKTAANHLFNALICSVAGGFLANLAVFASVADHADRISIGNIMLLIPGIAFTNSLRDMFSGDTITGLIRFMESILLAVIIAFGFNIAGFYFR</sequence>
<feature type="transmembrane region" description="Helical" evidence="7">
    <location>
        <begin position="227"/>
        <end position="251"/>
    </location>
</feature>
<keyword evidence="10" id="KW-1185">Reference proteome</keyword>
<keyword evidence="5 7" id="KW-0472">Membrane</keyword>
<gene>
    <name evidence="9" type="ORF">OCV77_14480</name>
</gene>
<accession>A0ABT2T5Y9</accession>
<dbReference type="InterPro" id="IPR050539">
    <property type="entry name" value="ThrE_Dicarb/AminoAcid_Exp"/>
</dbReference>
<name>A0ABT2T5Y9_9FIRM</name>
<comment type="caution">
    <text evidence="9">The sequence shown here is derived from an EMBL/GenBank/DDBJ whole genome shotgun (WGS) entry which is preliminary data.</text>
</comment>
<evidence type="ECO:0000313" key="9">
    <source>
        <dbReference type="EMBL" id="MCU6745679.1"/>
    </source>
</evidence>
<evidence type="ECO:0000256" key="5">
    <source>
        <dbReference type="ARBA" id="ARBA00023136"/>
    </source>
</evidence>
<reference evidence="9 10" key="1">
    <citation type="journal article" date="2021" name="ISME Commun">
        <title>Automated analysis of genomic sequences facilitates high-throughput and comprehensive description of bacteria.</title>
        <authorList>
            <person name="Hitch T.C.A."/>
        </authorList>
    </citation>
    <scope>NUCLEOTIDE SEQUENCE [LARGE SCALE GENOMIC DNA]</scope>
    <source>
        <strain evidence="9 10">Sanger_18</strain>
    </source>
</reference>
<evidence type="ECO:0000256" key="1">
    <source>
        <dbReference type="ARBA" id="ARBA00004651"/>
    </source>
</evidence>
<organism evidence="9 10">
    <name type="scientific">Suilimivivens aceti</name>
    <dbReference type="NCBI Taxonomy" id="2981774"/>
    <lineage>
        <taxon>Bacteria</taxon>
        <taxon>Bacillati</taxon>
        <taxon>Bacillota</taxon>
        <taxon>Clostridia</taxon>
        <taxon>Lachnospirales</taxon>
        <taxon>Lachnospiraceae</taxon>
        <taxon>Suilimivivens</taxon>
    </lineage>
</organism>
<evidence type="ECO:0000256" key="6">
    <source>
        <dbReference type="ARBA" id="ARBA00034125"/>
    </source>
</evidence>
<evidence type="ECO:0000259" key="8">
    <source>
        <dbReference type="Pfam" id="PF06738"/>
    </source>
</evidence>
<dbReference type="InterPro" id="IPR010619">
    <property type="entry name" value="ThrE-like_N"/>
</dbReference>
<dbReference type="PANTHER" id="PTHR34390">
    <property type="entry name" value="UPF0442 PROTEIN YJJB-RELATED"/>
    <property type="match status" value="1"/>
</dbReference>
<dbReference type="PANTHER" id="PTHR34390:SF2">
    <property type="entry name" value="SUCCINATE TRANSPORTER SUBUNIT YJJP-RELATED"/>
    <property type="match status" value="1"/>
</dbReference>
<evidence type="ECO:0000256" key="7">
    <source>
        <dbReference type="SAM" id="Phobius"/>
    </source>
</evidence>
<evidence type="ECO:0000313" key="10">
    <source>
        <dbReference type="Proteomes" id="UP001652432"/>
    </source>
</evidence>
<comment type="similarity">
    <text evidence="6">Belongs to the ThrE exporter (TC 2.A.79) family.</text>
</comment>
<feature type="transmembrane region" description="Helical" evidence="7">
    <location>
        <begin position="197"/>
        <end position="215"/>
    </location>
</feature>
<evidence type="ECO:0000256" key="2">
    <source>
        <dbReference type="ARBA" id="ARBA00022475"/>
    </source>
</evidence>
<dbReference type="RefSeq" id="WP_262575709.1">
    <property type="nucleotide sequence ID" value="NZ_JAOQKJ010000015.1"/>
</dbReference>